<dbReference type="GO" id="GO:0016740">
    <property type="term" value="F:transferase activity"/>
    <property type="evidence" value="ECO:0007669"/>
    <property type="project" value="UniProtKB-KW"/>
</dbReference>
<dbReference type="RefSeq" id="WP_092816206.1">
    <property type="nucleotide sequence ID" value="NZ_FMVW01000011.1"/>
</dbReference>
<evidence type="ECO:0000259" key="1">
    <source>
        <dbReference type="SMART" id="SM00642"/>
    </source>
</evidence>
<dbReference type="Gene3D" id="2.60.40.1180">
    <property type="entry name" value="Golgi alpha-mannosidase II"/>
    <property type="match status" value="1"/>
</dbReference>
<dbReference type="Gene3D" id="3.90.400.10">
    <property type="entry name" value="Oligo-1,6-glucosidase, Domain 2"/>
    <property type="match status" value="1"/>
</dbReference>
<evidence type="ECO:0000313" key="3">
    <source>
        <dbReference type="Proteomes" id="UP000199347"/>
    </source>
</evidence>
<keyword evidence="3" id="KW-1185">Reference proteome</keyword>
<dbReference type="GO" id="GO:0005975">
    <property type="term" value="P:carbohydrate metabolic process"/>
    <property type="evidence" value="ECO:0007669"/>
    <property type="project" value="InterPro"/>
</dbReference>
<dbReference type="OrthoDB" id="9805159at2"/>
<reference evidence="2 3" key="1">
    <citation type="submission" date="2016-10" db="EMBL/GenBank/DDBJ databases">
        <authorList>
            <person name="de Groot N.N."/>
        </authorList>
    </citation>
    <scope>NUCLEOTIDE SEQUENCE [LARGE SCALE GENOMIC DNA]</scope>
    <source>
        <strain evidence="2 3">DSM 2698</strain>
    </source>
</reference>
<feature type="domain" description="Glycosyl hydrolase family 13 catalytic" evidence="1">
    <location>
        <begin position="13"/>
        <end position="416"/>
    </location>
</feature>
<dbReference type="STRING" id="1120955.SAMN03080610_03465"/>
<accession>A0A1G5P9L2</accession>
<dbReference type="PANTHER" id="PTHR10357:SF219">
    <property type="entry name" value="MALTOSE ALPHA-D-GLUCOSYLTRANSFERASE"/>
    <property type="match status" value="1"/>
</dbReference>
<dbReference type="Proteomes" id="UP000199347">
    <property type="component" value="Unassembled WGS sequence"/>
</dbReference>
<dbReference type="InterPro" id="IPR013780">
    <property type="entry name" value="Glyco_hydro_b"/>
</dbReference>
<dbReference type="Pfam" id="PF00128">
    <property type="entry name" value="Alpha-amylase"/>
    <property type="match status" value="2"/>
</dbReference>
<dbReference type="Gene3D" id="3.20.20.80">
    <property type="entry name" value="Glycosidases"/>
    <property type="match status" value="1"/>
</dbReference>
<evidence type="ECO:0000313" key="2">
    <source>
        <dbReference type="EMBL" id="SCZ45690.1"/>
    </source>
</evidence>
<organism evidence="2 3">
    <name type="scientific">Afifella marina DSM 2698</name>
    <dbReference type="NCBI Taxonomy" id="1120955"/>
    <lineage>
        <taxon>Bacteria</taxon>
        <taxon>Pseudomonadati</taxon>
        <taxon>Pseudomonadota</taxon>
        <taxon>Alphaproteobacteria</taxon>
        <taxon>Hyphomicrobiales</taxon>
        <taxon>Afifellaceae</taxon>
        <taxon>Afifella</taxon>
    </lineage>
</organism>
<dbReference type="SUPFAM" id="SSF51445">
    <property type="entry name" value="(Trans)glycosidases"/>
    <property type="match status" value="1"/>
</dbReference>
<dbReference type="SUPFAM" id="SSF51011">
    <property type="entry name" value="Glycosyl hydrolase domain"/>
    <property type="match status" value="1"/>
</dbReference>
<name>A0A1G5P9L2_AFIMA</name>
<dbReference type="PANTHER" id="PTHR10357">
    <property type="entry name" value="ALPHA-AMYLASE FAMILY MEMBER"/>
    <property type="match status" value="1"/>
</dbReference>
<proteinExistence type="predicted"/>
<keyword evidence="2" id="KW-0808">Transferase</keyword>
<protein>
    <submittedName>
        <fullName evidence="2">Maltose alpha-D-glucosyltransferase/ alpha-amylase</fullName>
    </submittedName>
</protein>
<dbReference type="SMART" id="SM00642">
    <property type="entry name" value="Aamy"/>
    <property type="match status" value="1"/>
</dbReference>
<dbReference type="InterPro" id="IPR017853">
    <property type="entry name" value="GH"/>
</dbReference>
<dbReference type="CDD" id="cd11334">
    <property type="entry name" value="AmyAc_TreS"/>
    <property type="match status" value="1"/>
</dbReference>
<dbReference type="AlphaFoldDB" id="A0A1G5P9L2"/>
<sequence length="549" mass="62848">MLDLWYKNAVIYCLDVDAYMDGNGDGVGDFRGLADRLDHIEALGATCIWLLPFYPSPNRDNGYDISDFYNVDPRLGTLGDFVAFTRAAADRGLRVLVDLVVNHTSTDHPWFQSARSDPNSPYRDWYVWSEEKPENIHDGIVFPGVQEAIWTYDRQAKAWYLHRFYKHQADLNIANPEVREEIDKIMGFWLQLGVSGFRIDAVPFLIEYLGLDHAPARNPAEYLSDMRRFLSWRKAESVLLAEANVSMKEVTGYFGEDGNRMHMVFNFMLNQHMFLAFTRRDAEPIRRIMSIMPDLPIEGQWGSFLRNHDEVDLGRLSSQERQEVFDAMAPDPGMIVYDRGIRRRLAPMLEGDVRRLKLAYALMFALPGTPVIWYGEEIGMGDDQSLEERNSVRTPLQWSDRKNGGFSSADPDDLVRPVLNDGPFAYDKVNVADAMHDPDSLLSFVRELVRIRRSLPEIGWGKWTVLAGDTRILAMRCEWKGNVTLTYHNLSEDDVEVTLEPAQESDTEETAYTSVLFGQGVPPQNLKPGKSLTLAPYGFAWLRPDQERR</sequence>
<dbReference type="InterPro" id="IPR006047">
    <property type="entry name" value="GH13_cat_dom"/>
</dbReference>
<gene>
    <name evidence="2" type="ORF">SAMN03080610_03465</name>
</gene>
<dbReference type="EMBL" id="FMVW01000011">
    <property type="protein sequence ID" value="SCZ45690.1"/>
    <property type="molecule type" value="Genomic_DNA"/>
</dbReference>
<dbReference type="InterPro" id="IPR045857">
    <property type="entry name" value="O16G_dom_2"/>
</dbReference>